<proteinExistence type="predicted"/>
<evidence type="ECO:0000313" key="2">
    <source>
        <dbReference type="EMBL" id="KAA6451197.1"/>
    </source>
</evidence>
<name>A0A5M8RRI6_9BACI</name>
<dbReference type="Proteomes" id="UP000324326">
    <property type="component" value="Unassembled WGS sequence"/>
</dbReference>
<sequence>MIILLVLFALLILYSFFFDKRNNKTYQKSAKSKTSVRQASSPPVFLKVIESAPGQEGRRQPSEGMRPNLRLVMDATKQHPEK</sequence>
<dbReference type="EMBL" id="QSND01000002">
    <property type="protein sequence ID" value="KAA6451197.1"/>
    <property type="molecule type" value="Genomic_DNA"/>
</dbReference>
<evidence type="ECO:0000256" key="1">
    <source>
        <dbReference type="SAM" id="MobiDB-lite"/>
    </source>
</evidence>
<accession>A0A5M8RRI6</accession>
<feature type="region of interest" description="Disordered" evidence="1">
    <location>
        <begin position="50"/>
        <end position="82"/>
    </location>
</feature>
<dbReference type="AlphaFoldDB" id="A0A5M8RRI6"/>
<gene>
    <name evidence="2" type="ORF">DX927_10325</name>
</gene>
<reference evidence="2 3" key="1">
    <citation type="submission" date="2018-08" db="EMBL/GenBank/DDBJ databases">
        <title>Bacillus phenotypic plasticity.</title>
        <authorList>
            <person name="Hurtado E."/>
        </authorList>
    </citation>
    <scope>NUCLEOTIDE SEQUENCE [LARGE SCALE GENOMIC DNA]</scope>
    <source>
        <strain evidence="2 3">427</strain>
    </source>
</reference>
<evidence type="ECO:0000313" key="3">
    <source>
        <dbReference type="Proteomes" id="UP000324326"/>
    </source>
</evidence>
<dbReference type="RefSeq" id="WP_148957058.1">
    <property type="nucleotide sequence ID" value="NZ_CM125431.1"/>
</dbReference>
<protein>
    <submittedName>
        <fullName evidence="2">Uncharacterized protein</fullName>
    </submittedName>
</protein>
<organism evidence="2 3">
    <name type="scientific">Bacillus swezeyi</name>
    <dbReference type="NCBI Taxonomy" id="1925020"/>
    <lineage>
        <taxon>Bacteria</taxon>
        <taxon>Bacillati</taxon>
        <taxon>Bacillota</taxon>
        <taxon>Bacilli</taxon>
        <taxon>Bacillales</taxon>
        <taxon>Bacillaceae</taxon>
        <taxon>Bacillus</taxon>
    </lineage>
</organism>
<comment type="caution">
    <text evidence="2">The sequence shown here is derived from an EMBL/GenBank/DDBJ whole genome shotgun (WGS) entry which is preliminary data.</text>
</comment>